<dbReference type="Pfam" id="PF14543">
    <property type="entry name" value="TAXi_N"/>
    <property type="match status" value="1"/>
</dbReference>
<protein>
    <recommendedName>
        <fullName evidence="9">Peptidase A1 domain-containing protein</fullName>
    </recommendedName>
</protein>
<evidence type="ECO:0000256" key="6">
    <source>
        <dbReference type="ARBA" id="ARBA00023157"/>
    </source>
</evidence>
<evidence type="ECO:0000256" key="7">
    <source>
        <dbReference type="ARBA" id="ARBA00023180"/>
    </source>
</evidence>
<feature type="active site" evidence="8">
    <location>
        <position position="123"/>
    </location>
</feature>
<evidence type="ECO:0000313" key="10">
    <source>
        <dbReference type="EMBL" id="CAL4972090.1"/>
    </source>
</evidence>
<comment type="similarity">
    <text evidence="1">Belongs to the peptidase A1 family.</text>
</comment>
<dbReference type="PANTHER" id="PTHR13683">
    <property type="entry name" value="ASPARTYL PROTEASES"/>
    <property type="match status" value="1"/>
</dbReference>
<dbReference type="Gene3D" id="2.40.70.10">
    <property type="entry name" value="Acid Proteases"/>
    <property type="match status" value="2"/>
</dbReference>
<name>A0ABC9A450_9POAL</name>
<organism evidence="10 11">
    <name type="scientific">Urochloa decumbens</name>
    <dbReference type="NCBI Taxonomy" id="240449"/>
    <lineage>
        <taxon>Eukaryota</taxon>
        <taxon>Viridiplantae</taxon>
        <taxon>Streptophyta</taxon>
        <taxon>Embryophyta</taxon>
        <taxon>Tracheophyta</taxon>
        <taxon>Spermatophyta</taxon>
        <taxon>Magnoliopsida</taxon>
        <taxon>Liliopsida</taxon>
        <taxon>Poales</taxon>
        <taxon>Poaceae</taxon>
        <taxon>PACMAD clade</taxon>
        <taxon>Panicoideae</taxon>
        <taxon>Panicodae</taxon>
        <taxon>Paniceae</taxon>
        <taxon>Melinidinae</taxon>
        <taxon>Urochloa</taxon>
    </lineage>
</organism>
<dbReference type="EMBL" id="OZ075130">
    <property type="protein sequence ID" value="CAL4972090.1"/>
    <property type="molecule type" value="Genomic_DNA"/>
</dbReference>
<dbReference type="InterPro" id="IPR032861">
    <property type="entry name" value="TAXi_N"/>
</dbReference>
<keyword evidence="5" id="KW-0378">Hydrolase</keyword>
<keyword evidence="3" id="KW-0732">Signal</keyword>
<dbReference type="Pfam" id="PF14541">
    <property type="entry name" value="TAXi_C"/>
    <property type="match status" value="1"/>
</dbReference>
<keyword evidence="6" id="KW-1015">Disulfide bond</keyword>
<evidence type="ECO:0000313" key="11">
    <source>
        <dbReference type="Proteomes" id="UP001497457"/>
    </source>
</evidence>
<keyword evidence="2" id="KW-0645">Protease</keyword>
<reference evidence="11" key="1">
    <citation type="submission" date="2024-06" db="EMBL/GenBank/DDBJ databases">
        <authorList>
            <person name="Ryan C."/>
        </authorList>
    </citation>
    <scope>NUCLEOTIDE SEQUENCE [LARGE SCALE GENOMIC DNA]</scope>
</reference>
<dbReference type="InterPro" id="IPR033121">
    <property type="entry name" value="PEPTIDASE_A1"/>
</dbReference>
<dbReference type="FunFam" id="2.40.70.10:FF:000022">
    <property type="entry name" value="Aspartyl protease AED3"/>
    <property type="match status" value="1"/>
</dbReference>
<evidence type="ECO:0000256" key="5">
    <source>
        <dbReference type="ARBA" id="ARBA00022801"/>
    </source>
</evidence>
<accession>A0ABC9A450</accession>
<feature type="active site" evidence="8">
    <location>
        <position position="333"/>
    </location>
</feature>
<dbReference type="PROSITE" id="PS51767">
    <property type="entry name" value="PEPTIDASE_A1"/>
    <property type="match status" value="1"/>
</dbReference>
<dbReference type="InterPro" id="IPR032799">
    <property type="entry name" value="TAXi_C"/>
</dbReference>
<evidence type="ECO:0000256" key="2">
    <source>
        <dbReference type="ARBA" id="ARBA00022670"/>
    </source>
</evidence>
<evidence type="ECO:0000259" key="9">
    <source>
        <dbReference type="PROSITE" id="PS51767"/>
    </source>
</evidence>
<keyword evidence="11" id="KW-1185">Reference proteome</keyword>
<dbReference type="InterPro" id="IPR021109">
    <property type="entry name" value="Peptidase_aspartic_dom_sf"/>
</dbReference>
<feature type="domain" description="Peptidase A1" evidence="9">
    <location>
        <begin position="105"/>
        <end position="449"/>
    </location>
</feature>
<keyword evidence="7" id="KW-0325">Glycoprotein</keyword>
<evidence type="ECO:0000256" key="3">
    <source>
        <dbReference type="ARBA" id="ARBA00022729"/>
    </source>
</evidence>
<sequence>MGASTMSMLRLPVVLVLFSTFWWAPSIVVRSSTLQLARSHSVTPDAGAPLTAWAASLAAQSAADAARVSALVAGSGITNTNTKRGGHRSFVPIAPGRQILSIPNYVARARLGTPAQTLLVAIDPSNDAAWVPCGGCTGCAASAPSFAPTQSSTFRPVPCGSPQCAQVPSPSCPGGAGSPCAFNLTYAASTFQALLGQDTLALESRDAATAVATPSYTFGCLHVVTGTSVPPQGLVGFGRGPLSFLSQTKDLYGAVFSYCLPSYKSSNFSGTLRLGAVGQPKRIKTTPLLSNPHRPSLYYVNMIGIRVGSKPVPIPASALAFDPASGSGGTIVDAGTTFTQLAAPVYAAVRDAFRRRVRAPVAGSLGGLDTCYNATVKVPTVSFTFAGPVTVTLPEDNVMIRSSSGGIACLAMAAGPADGVNAALNVLASMQQQNHRVLFDVANGRVGFSRELCTV</sequence>
<dbReference type="InterPro" id="IPR001461">
    <property type="entry name" value="Aspartic_peptidase_A1"/>
</dbReference>
<reference evidence="10 11" key="2">
    <citation type="submission" date="2024-10" db="EMBL/GenBank/DDBJ databases">
        <authorList>
            <person name="Ryan C."/>
        </authorList>
    </citation>
    <scope>NUCLEOTIDE SEQUENCE [LARGE SCALE GENOMIC DNA]</scope>
</reference>
<gene>
    <name evidence="10" type="ORF">URODEC1_LOCUS51053</name>
</gene>
<evidence type="ECO:0000256" key="8">
    <source>
        <dbReference type="PIRSR" id="PIRSR601461-1"/>
    </source>
</evidence>
<dbReference type="GO" id="GO:0006508">
    <property type="term" value="P:proteolysis"/>
    <property type="evidence" value="ECO:0007669"/>
    <property type="project" value="UniProtKB-KW"/>
</dbReference>
<evidence type="ECO:0000256" key="1">
    <source>
        <dbReference type="ARBA" id="ARBA00007447"/>
    </source>
</evidence>
<keyword evidence="4" id="KW-0064">Aspartyl protease</keyword>
<dbReference type="Proteomes" id="UP001497457">
    <property type="component" value="Chromosome 20rd"/>
</dbReference>
<dbReference type="AlphaFoldDB" id="A0ABC9A450"/>
<evidence type="ECO:0000256" key="4">
    <source>
        <dbReference type="ARBA" id="ARBA00022750"/>
    </source>
</evidence>
<dbReference type="SUPFAM" id="SSF50630">
    <property type="entry name" value="Acid proteases"/>
    <property type="match status" value="1"/>
</dbReference>
<proteinExistence type="inferred from homology"/>
<dbReference type="FunFam" id="2.40.70.10:FF:000040">
    <property type="entry name" value="aspartyl protease AED3"/>
    <property type="match status" value="1"/>
</dbReference>
<dbReference type="PANTHER" id="PTHR13683:SF798">
    <property type="entry name" value="ASPARTYL PROTEASE AED3-LIKE"/>
    <property type="match status" value="1"/>
</dbReference>
<dbReference type="GO" id="GO:0004190">
    <property type="term" value="F:aspartic-type endopeptidase activity"/>
    <property type="evidence" value="ECO:0007669"/>
    <property type="project" value="UniProtKB-KW"/>
</dbReference>